<dbReference type="EMBL" id="NOZQ01000097">
    <property type="protein sequence ID" value="OYD15914.1"/>
    <property type="molecule type" value="Genomic_DNA"/>
</dbReference>
<protein>
    <submittedName>
        <fullName evidence="4">Uncharacterized protein</fullName>
    </submittedName>
</protein>
<evidence type="ECO:0000313" key="5">
    <source>
        <dbReference type="Proteomes" id="UP000215215"/>
    </source>
</evidence>
<dbReference type="PANTHER" id="PTHR33171:SF17">
    <property type="entry name" value="LARA-LIKE N-TERMINAL DOMAIN-CONTAINING PROTEIN"/>
    <property type="match status" value="1"/>
</dbReference>
<feature type="domain" description="Lactate racemase C-terminal" evidence="2">
    <location>
        <begin position="267"/>
        <end position="385"/>
    </location>
</feature>
<gene>
    <name evidence="4" type="ORF">CH333_01450</name>
    <name evidence="3" type="ORF">CH333_04695</name>
</gene>
<dbReference type="Pfam" id="PF09861">
    <property type="entry name" value="Lar_N"/>
    <property type="match status" value="1"/>
</dbReference>
<dbReference type="InterPro" id="IPR018657">
    <property type="entry name" value="LarA-like_N"/>
</dbReference>
<dbReference type="InterPro" id="IPR048520">
    <property type="entry name" value="LarA_C"/>
</dbReference>
<reference evidence="4 5" key="1">
    <citation type="submission" date="2017-07" db="EMBL/GenBank/DDBJ databases">
        <title>Recovery of genomes from metagenomes via a dereplication, aggregation, and scoring strategy.</title>
        <authorList>
            <person name="Sieber C.M."/>
            <person name="Probst A.J."/>
            <person name="Sharrar A."/>
            <person name="Thomas B.C."/>
            <person name="Hess M."/>
            <person name="Tringe S.G."/>
            <person name="Banfield J.F."/>
        </authorList>
    </citation>
    <scope>NUCLEOTIDE SEQUENCE [LARGE SCALE GENOMIC DNA]</scope>
    <source>
        <strain evidence="4">JGI_Cruoil_03_44_89</strain>
    </source>
</reference>
<dbReference type="InterPro" id="IPR048068">
    <property type="entry name" value="LarA-like"/>
</dbReference>
<sequence length="413" mass="45914">MFVKIPFGKETLDVEIPSSGVAGVYSPNSVECGDDREILGSAIENPLDSPPFEEFIRDGTVIIVNDDTRPTPTARVLEIIYRKLKGRNLRFIVACGSHSAPTEKGLEFIFGRHLGELRDKIHIHDAEKDQFVSLGRDKYRNPLEVSKIVHDAPRVITISSVEPHYFAGFMGGRKSFLPGVASYKTIESNHSLALNPRATTLNLRDNPVHLGMLELTRKFGEKKVFAIQLVIDENGKIYRVYSGNIEKAFERCIDPCKEVSCVGLEEPVDIAVGVAGYPTDIDFYQSQKSIDNVKLAVKKGGAILLVSACREGVGNRGFIDIFEKAGSPERAMKLVKKNFKLGYQKTYKLAEILLEKEIWGYAAVDSSVLRSCFIKPVSDLNKTLNEEAKKGKKIAFFPLGNTTIPFISKQMLL</sequence>
<organism evidence="4 5">
    <name type="scientific">candidate division WOR-3 bacterium JGI_Cruoil_03_44_89</name>
    <dbReference type="NCBI Taxonomy" id="1973748"/>
    <lineage>
        <taxon>Bacteria</taxon>
        <taxon>Bacteria division WOR-3</taxon>
    </lineage>
</organism>
<dbReference type="GO" id="GO:0050043">
    <property type="term" value="F:lactate racemase activity"/>
    <property type="evidence" value="ECO:0007669"/>
    <property type="project" value="InterPro"/>
</dbReference>
<dbReference type="Pfam" id="PF21113">
    <property type="entry name" value="LarA_C"/>
    <property type="match status" value="1"/>
</dbReference>
<dbReference type="AlphaFoldDB" id="A0A235BY12"/>
<dbReference type="Gene3D" id="3.40.50.11440">
    <property type="match status" value="1"/>
</dbReference>
<evidence type="ECO:0000259" key="1">
    <source>
        <dbReference type="Pfam" id="PF09861"/>
    </source>
</evidence>
<evidence type="ECO:0000313" key="3">
    <source>
        <dbReference type="EMBL" id="OYD15914.1"/>
    </source>
</evidence>
<dbReference type="InterPro" id="IPR047926">
    <property type="entry name" value="Ni_dep_LarA"/>
</dbReference>
<proteinExistence type="predicted"/>
<evidence type="ECO:0000259" key="2">
    <source>
        <dbReference type="Pfam" id="PF21113"/>
    </source>
</evidence>
<name>A0A235BY12_UNCW3</name>
<accession>A0A235BY12</accession>
<feature type="domain" description="LarA-like N-terminal" evidence="1">
    <location>
        <begin position="7"/>
        <end position="199"/>
    </location>
</feature>
<comment type="caution">
    <text evidence="4">The sequence shown here is derived from an EMBL/GenBank/DDBJ whole genome shotgun (WGS) entry which is preliminary data.</text>
</comment>
<dbReference type="InterPro" id="IPR043166">
    <property type="entry name" value="LarA-like_C"/>
</dbReference>
<dbReference type="EMBL" id="NOZQ01000027">
    <property type="protein sequence ID" value="OYD17233.1"/>
    <property type="molecule type" value="Genomic_DNA"/>
</dbReference>
<evidence type="ECO:0000313" key="4">
    <source>
        <dbReference type="EMBL" id="OYD17233.1"/>
    </source>
</evidence>
<dbReference type="PANTHER" id="PTHR33171">
    <property type="entry name" value="LAR_N DOMAIN-CONTAINING PROTEIN"/>
    <property type="match status" value="1"/>
</dbReference>
<dbReference type="NCBIfam" id="NF033504">
    <property type="entry name" value="Ni_dep_LarA"/>
    <property type="match status" value="1"/>
</dbReference>
<dbReference type="Proteomes" id="UP000215215">
    <property type="component" value="Unassembled WGS sequence"/>
</dbReference>
<dbReference type="Gene3D" id="3.90.226.30">
    <property type="match status" value="1"/>
</dbReference>